<dbReference type="PANTHER" id="PTHR43031">
    <property type="entry name" value="FAD-DEPENDENT OXIDOREDUCTASE"/>
    <property type="match status" value="1"/>
</dbReference>
<dbReference type="EMBL" id="SHKL01000001">
    <property type="protein sequence ID" value="RZT83323.1"/>
    <property type="molecule type" value="Genomic_DNA"/>
</dbReference>
<dbReference type="PANTHER" id="PTHR43031:SF1">
    <property type="entry name" value="PYRIDINE NUCLEOTIDE-DISULPHIDE OXIDOREDUCTASE"/>
    <property type="match status" value="1"/>
</dbReference>
<protein>
    <submittedName>
        <fullName evidence="2">Rhodanese-related sulfurtransferase</fullName>
    </submittedName>
</protein>
<proteinExistence type="predicted"/>
<evidence type="ECO:0000313" key="2">
    <source>
        <dbReference type="EMBL" id="RZT83323.1"/>
    </source>
</evidence>
<sequence>MAPMSEVPSLPVSQLPADVPMLDVRETDEWTAGHAPGARHLPMSELAGRLSEIPADDPLYVVCRSGGRSGRVVQYLTQQGIPAVNVDGGMQDWAAAGRPVVTDDGRAPQII</sequence>
<dbReference type="Gene3D" id="3.40.250.10">
    <property type="entry name" value="Rhodanese-like domain"/>
    <property type="match status" value="1"/>
</dbReference>
<feature type="domain" description="Rhodanese" evidence="1">
    <location>
        <begin position="15"/>
        <end position="102"/>
    </location>
</feature>
<evidence type="ECO:0000259" key="1">
    <source>
        <dbReference type="PROSITE" id="PS50206"/>
    </source>
</evidence>
<gene>
    <name evidence="2" type="ORF">EV383_0123</name>
</gene>
<dbReference type="GO" id="GO:0016740">
    <property type="term" value="F:transferase activity"/>
    <property type="evidence" value="ECO:0007669"/>
    <property type="project" value="UniProtKB-KW"/>
</dbReference>
<keyword evidence="3" id="KW-1185">Reference proteome</keyword>
<dbReference type="CDD" id="cd00158">
    <property type="entry name" value="RHOD"/>
    <property type="match status" value="1"/>
</dbReference>
<name>A0A4Q7UTK2_PSEST</name>
<dbReference type="InterPro" id="IPR001763">
    <property type="entry name" value="Rhodanese-like_dom"/>
</dbReference>
<dbReference type="Pfam" id="PF00581">
    <property type="entry name" value="Rhodanese"/>
    <property type="match status" value="1"/>
</dbReference>
<organism evidence="2 3">
    <name type="scientific">Pseudonocardia sediminis</name>
    <dbReference type="NCBI Taxonomy" id="1397368"/>
    <lineage>
        <taxon>Bacteria</taxon>
        <taxon>Bacillati</taxon>
        <taxon>Actinomycetota</taxon>
        <taxon>Actinomycetes</taxon>
        <taxon>Pseudonocardiales</taxon>
        <taxon>Pseudonocardiaceae</taxon>
        <taxon>Pseudonocardia</taxon>
    </lineage>
</organism>
<dbReference type="AlphaFoldDB" id="A0A4Q7UTK2"/>
<reference evidence="2 3" key="1">
    <citation type="submission" date="2019-02" db="EMBL/GenBank/DDBJ databases">
        <title>Sequencing the genomes of 1000 actinobacteria strains.</title>
        <authorList>
            <person name="Klenk H.-P."/>
        </authorList>
    </citation>
    <scope>NUCLEOTIDE SEQUENCE [LARGE SCALE GENOMIC DNA]</scope>
    <source>
        <strain evidence="2 3">DSM 45779</strain>
    </source>
</reference>
<comment type="caution">
    <text evidence="2">The sequence shown here is derived from an EMBL/GenBank/DDBJ whole genome shotgun (WGS) entry which is preliminary data.</text>
</comment>
<keyword evidence="2" id="KW-0808">Transferase</keyword>
<dbReference type="Proteomes" id="UP000291591">
    <property type="component" value="Unassembled WGS sequence"/>
</dbReference>
<dbReference type="SUPFAM" id="SSF52821">
    <property type="entry name" value="Rhodanese/Cell cycle control phosphatase"/>
    <property type="match status" value="1"/>
</dbReference>
<dbReference type="InterPro" id="IPR036873">
    <property type="entry name" value="Rhodanese-like_dom_sf"/>
</dbReference>
<accession>A0A4Q7UTK2</accession>
<dbReference type="SMART" id="SM00450">
    <property type="entry name" value="RHOD"/>
    <property type="match status" value="1"/>
</dbReference>
<dbReference type="PROSITE" id="PS50206">
    <property type="entry name" value="RHODANESE_3"/>
    <property type="match status" value="1"/>
</dbReference>
<evidence type="ECO:0000313" key="3">
    <source>
        <dbReference type="Proteomes" id="UP000291591"/>
    </source>
</evidence>
<dbReference type="InterPro" id="IPR050229">
    <property type="entry name" value="GlpE_sulfurtransferase"/>
</dbReference>